<reference evidence="1" key="1">
    <citation type="submission" date="2019-05" db="EMBL/GenBank/DDBJ databases">
        <authorList>
            <person name="Piombo E."/>
        </authorList>
    </citation>
    <scope>NUCLEOTIDE SEQUENCE</scope>
    <source>
        <strain evidence="1">C2S</strain>
    </source>
</reference>
<gene>
    <name evidence="1" type="ORF">C2S_10185</name>
</gene>
<proteinExistence type="predicted"/>
<protein>
    <submittedName>
        <fullName evidence="1">Uncharacterized protein</fullName>
    </submittedName>
</protein>
<dbReference type="AlphaFoldDB" id="A0A5Q3F660"/>
<dbReference type="Proteomes" id="UP000760494">
    <property type="component" value="Unassembled WGS sequence"/>
</dbReference>
<sequence length="168" mass="19572">MYVSSRDSGTRAFRQLKAREFHEMQWNENMIHKGRLVGEKSEKMNQIIHIFRVTDKGNGKNENQKPALIQDDHSTILAHDAFKQQFDAYVRDCEIPNANFARKFGLFTSDRSLPPFIRELPVAEDKAMDMVTASSTKGVSNSRRFHGPFTPQLWFDSGIDYRWKHRSH</sequence>
<evidence type="ECO:0000313" key="2">
    <source>
        <dbReference type="Proteomes" id="UP000760494"/>
    </source>
</evidence>
<dbReference type="EMBL" id="CABFJX010000381">
    <property type="protein sequence ID" value="VTT76042.1"/>
    <property type="molecule type" value="Genomic_DNA"/>
</dbReference>
<comment type="caution">
    <text evidence="1">The sequence shown here is derived from an EMBL/GenBank/DDBJ whole genome shotgun (WGS) entry which is preliminary data.</text>
</comment>
<organism evidence="1 2">
    <name type="scientific">Fusarium fujikuroi</name>
    <name type="common">Bakanae and foot rot disease fungus</name>
    <name type="synonym">Gibberella fujikuroi</name>
    <dbReference type="NCBI Taxonomy" id="5127"/>
    <lineage>
        <taxon>Eukaryota</taxon>
        <taxon>Fungi</taxon>
        <taxon>Dikarya</taxon>
        <taxon>Ascomycota</taxon>
        <taxon>Pezizomycotina</taxon>
        <taxon>Sordariomycetes</taxon>
        <taxon>Hypocreomycetidae</taxon>
        <taxon>Hypocreales</taxon>
        <taxon>Nectriaceae</taxon>
        <taxon>Fusarium</taxon>
        <taxon>Fusarium fujikuroi species complex</taxon>
    </lineage>
</organism>
<name>A0A5Q3F660_FUSFU</name>
<accession>A0A5Q3F660</accession>
<evidence type="ECO:0000313" key="1">
    <source>
        <dbReference type="EMBL" id="VTT76042.1"/>
    </source>
</evidence>